<dbReference type="PANTHER" id="PTHR43597:SF6">
    <property type="entry name" value="FE-S METABOLISM ASSOCIATED DOMAIN-CONTAINING PROTEIN"/>
    <property type="match status" value="1"/>
</dbReference>
<evidence type="ECO:0000313" key="3">
    <source>
        <dbReference type="Proteomes" id="UP000230069"/>
    </source>
</evidence>
<reference evidence="2 3" key="1">
    <citation type="submission" date="2017-09" db="EMBL/GenBank/DDBJ databases">
        <title>WGS assembly of Aquilegia coerulea Goldsmith.</title>
        <authorList>
            <person name="Hodges S."/>
            <person name="Kramer E."/>
            <person name="Nordborg M."/>
            <person name="Tomkins J."/>
            <person name="Borevitz J."/>
            <person name="Derieg N."/>
            <person name="Yan J."/>
            <person name="Mihaltcheva S."/>
            <person name="Hayes R.D."/>
            <person name="Rokhsar D."/>
        </authorList>
    </citation>
    <scope>NUCLEOTIDE SEQUENCE [LARGE SCALE GENOMIC DNA]</scope>
    <source>
        <strain evidence="3">cv. Goldsmith</strain>
    </source>
</reference>
<accession>A0A2G5CGA5</accession>
<dbReference type="PANTHER" id="PTHR43597">
    <property type="entry name" value="SULFUR ACCEPTOR PROTEIN CSDE"/>
    <property type="match status" value="1"/>
</dbReference>
<keyword evidence="3" id="KW-1185">Reference proteome</keyword>
<dbReference type="InParanoid" id="A0A2G5CGA5"/>
<organism evidence="2 3">
    <name type="scientific">Aquilegia coerulea</name>
    <name type="common">Rocky mountain columbine</name>
    <dbReference type="NCBI Taxonomy" id="218851"/>
    <lineage>
        <taxon>Eukaryota</taxon>
        <taxon>Viridiplantae</taxon>
        <taxon>Streptophyta</taxon>
        <taxon>Embryophyta</taxon>
        <taxon>Tracheophyta</taxon>
        <taxon>Spermatophyta</taxon>
        <taxon>Magnoliopsida</taxon>
        <taxon>Ranunculales</taxon>
        <taxon>Ranunculaceae</taxon>
        <taxon>Thalictroideae</taxon>
        <taxon>Aquilegia</taxon>
    </lineage>
</organism>
<proteinExistence type="predicted"/>
<dbReference type="Gene3D" id="3.90.1010.10">
    <property type="match status" value="1"/>
</dbReference>
<feature type="domain" description="Fe-S metabolism associated" evidence="1">
    <location>
        <begin position="66"/>
        <end position="186"/>
    </location>
</feature>
<dbReference type="Proteomes" id="UP000230069">
    <property type="component" value="Unassembled WGS sequence"/>
</dbReference>
<dbReference type="Pfam" id="PF02657">
    <property type="entry name" value="SufE"/>
    <property type="match status" value="1"/>
</dbReference>
<dbReference type="STRING" id="218851.A0A2G5CGA5"/>
<dbReference type="OrthoDB" id="411584at2759"/>
<gene>
    <name evidence="2" type="ORF">AQUCO_05600010v1</name>
</gene>
<dbReference type="EMBL" id="KZ305073">
    <property type="protein sequence ID" value="PIA30289.1"/>
    <property type="molecule type" value="Genomic_DNA"/>
</dbReference>
<name>A0A2G5CGA5_AQUCA</name>
<dbReference type="SUPFAM" id="SSF82649">
    <property type="entry name" value="SufE/NifU"/>
    <property type="match status" value="1"/>
</dbReference>
<evidence type="ECO:0000313" key="2">
    <source>
        <dbReference type="EMBL" id="PIA30289.1"/>
    </source>
</evidence>
<dbReference type="InterPro" id="IPR003808">
    <property type="entry name" value="Fe-S_metab-assoc_dom"/>
</dbReference>
<dbReference type="AlphaFoldDB" id="A0A2G5CGA5"/>
<protein>
    <recommendedName>
        <fullName evidence="1">Fe-S metabolism associated domain-containing protein</fullName>
    </recommendedName>
</protein>
<sequence length="203" mass="23142">MALFFFSSPSSCSSFLPISTNTPPLFIPKNNRFFFKSLKCSISNSTKYNPIPCFSSSSCKLEHIVTEFKSLSEPIDRVKRLLHYATLLPGFNELDRVSSNKVTGCTVQVWLDVSMDEFGRMRFLADSDSEIMKGFCSCLIWLLDGEFPEEVLKLNIEDLDVLNIGLYGRANSRVNTWNNVLISMKKRTQLLVENDLPSLYMLH</sequence>
<evidence type="ECO:0000259" key="1">
    <source>
        <dbReference type="Pfam" id="PF02657"/>
    </source>
</evidence>